<proteinExistence type="predicted"/>
<keyword evidence="1" id="KW-1133">Transmembrane helix</keyword>
<comment type="caution">
    <text evidence="2">The sequence shown here is derived from an EMBL/GenBank/DDBJ whole genome shotgun (WGS) entry which is preliminary data.</text>
</comment>
<feature type="transmembrane region" description="Helical" evidence="1">
    <location>
        <begin position="389"/>
        <end position="410"/>
    </location>
</feature>
<sequence>MKPRTTPGRLRWLAALLVAGIALVAATSGLRVARAGDDADALRARTVPAVLALDQVAAALTEADRAASRELASGAFPLTGPGTDYQDAVKTAGQALADARERIGSSGTEAAQLRAVDGLIIEYTGLVGMAQSGREGPLAVAGVAYASDLLHASDTGILARVGQLRDAELASVRKTRDGYWTSTGAVLPFAISVGFAIVVLVGIQIYLAGRFRRRINPQLAFATVLLLVLAAWQSSNALRTRDRIDTAAGSGTTRMAALWEARTNVQRVVGAESLALVSRGVGDDHRAASDAALRALADPALPDARARQDAASIRDVVAQIRGRGFGPPPPAGSADLAPRDGETVRLLLGGGPKTLTGLATDADAALASALAATRQDTERRLADAGDAQGLGIGGPLLCAAALAAGLWGLWRRYDEYRTGR</sequence>
<evidence type="ECO:0000313" key="3">
    <source>
        <dbReference type="Proteomes" id="UP001500466"/>
    </source>
</evidence>
<protein>
    <recommendedName>
        <fullName evidence="4">Secreted protein</fullName>
    </recommendedName>
</protein>
<gene>
    <name evidence="2" type="ORF">GCM10023205_44170</name>
</gene>
<dbReference type="Proteomes" id="UP001500466">
    <property type="component" value="Unassembled WGS sequence"/>
</dbReference>
<dbReference type="InterPro" id="IPR006311">
    <property type="entry name" value="TAT_signal"/>
</dbReference>
<accession>A0ABP9HK98</accession>
<reference evidence="3" key="1">
    <citation type="journal article" date="2019" name="Int. J. Syst. Evol. Microbiol.">
        <title>The Global Catalogue of Microorganisms (GCM) 10K type strain sequencing project: providing services to taxonomists for standard genome sequencing and annotation.</title>
        <authorList>
            <consortium name="The Broad Institute Genomics Platform"/>
            <consortium name="The Broad Institute Genome Sequencing Center for Infectious Disease"/>
            <person name="Wu L."/>
            <person name="Ma J."/>
        </authorList>
    </citation>
    <scope>NUCLEOTIDE SEQUENCE [LARGE SCALE GENOMIC DNA]</scope>
    <source>
        <strain evidence="3">JCM 17986</strain>
    </source>
</reference>
<keyword evidence="1" id="KW-0812">Transmembrane</keyword>
<dbReference type="EMBL" id="BAABHS010000015">
    <property type="protein sequence ID" value="GAA4973005.1"/>
    <property type="molecule type" value="Genomic_DNA"/>
</dbReference>
<organism evidence="2 3">
    <name type="scientific">Yinghuangia aomiensis</name>
    <dbReference type="NCBI Taxonomy" id="676205"/>
    <lineage>
        <taxon>Bacteria</taxon>
        <taxon>Bacillati</taxon>
        <taxon>Actinomycetota</taxon>
        <taxon>Actinomycetes</taxon>
        <taxon>Kitasatosporales</taxon>
        <taxon>Streptomycetaceae</taxon>
        <taxon>Yinghuangia</taxon>
    </lineage>
</organism>
<evidence type="ECO:0008006" key="4">
    <source>
        <dbReference type="Google" id="ProtNLM"/>
    </source>
</evidence>
<dbReference type="PROSITE" id="PS51318">
    <property type="entry name" value="TAT"/>
    <property type="match status" value="1"/>
</dbReference>
<feature type="transmembrane region" description="Helical" evidence="1">
    <location>
        <begin position="185"/>
        <end position="207"/>
    </location>
</feature>
<dbReference type="RefSeq" id="WP_345677333.1">
    <property type="nucleotide sequence ID" value="NZ_BAABHS010000015.1"/>
</dbReference>
<keyword evidence="1" id="KW-0472">Membrane</keyword>
<evidence type="ECO:0000256" key="1">
    <source>
        <dbReference type="SAM" id="Phobius"/>
    </source>
</evidence>
<keyword evidence="3" id="KW-1185">Reference proteome</keyword>
<name>A0ABP9HK98_9ACTN</name>
<feature type="transmembrane region" description="Helical" evidence="1">
    <location>
        <begin position="219"/>
        <end position="235"/>
    </location>
</feature>
<evidence type="ECO:0000313" key="2">
    <source>
        <dbReference type="EMBL" id="GAA4973005.1"/>
    </source>
</evidence>